<dbReference type="SUPFAM" id="SSF56747">
    <property type="entry name" value="Prim-pol domain"/>
    <property type="match status" value="1"/>
</dbReference>
<dbReference type="Pfam" id="PF09250">
    <property type="entry name" value="Prim-Pol"/>
    <property type="match status" value="1"/>
</dbReference>
<dbReference type="RefSeq" id="WP_380049946.1">
    <property type="nucleotide sequence ID" value="NZ_JBHSOH010000015.1"/>
</dbReference>
<dbReference type="InterPro" id="IPR015330">
    <property type="entry name" value="DNA_primase/pol_bifunc_N"/>
</dbReference>
<reference evidence="3" key="1">
    <citation type="journal article" date="2019" name="Int. J. Syst. Evol. Microbiol.">
        <title>The Global Catalogue of Microorganisms (GCM) 10K type strain sequencing project: providing services to taxonomists for standard genome sequencing and annotation.</title>
        <authorList>
            <consortium name="The Broad Institute Genomics Platform"/>
            <consortium name="The Broad Institute Genome Sequencing Center for Infectious Disease"/>
            <person name="Wu L."/>
            <person name="Ma J."/>
        </authorList>
    </citation>
    <scope>NUCLEOTIDE SEQUENCE [LARGE SCALE GENOMIC DNA]</scope>
    <source>
        <strain evidence="3">CGMCC 1.15053</strain>
    </source>
</reference>
<dbReference type="SMART" id="SM00943">
    <property type="entry name" value="Prim-Pol"/>
    <property type="match status" value="1"/>
</dbReference>
<protein>
    <submittedName>
        <fullName evidence="2">Bifunctional DNA primase/polymerase</fullName>
    </submittedName>
</protein>
<keyword evidence="3" id="KW-1185">Reference proteome</keyword>
<organism evidence="2 3">
    <name type="scientific">Deinococcus petrolearius</name>
    <dbReference type="NCBI Taxonomy" id="1751295"/>
    <lineage>
        <taxon>Bacteria</taxon>
        <taxon>Thermotogati</taxon>
        <taxon>Deinococcota</taxon>
        <taxon>Deinococci</taxon>
        <taxon>Deinococcales</taxon>
        <taxon>Deinococcaceae</taxon>
        <taxon>Deinococcus</taxon>
    </lineage>
</organism>
<dbReference type="Proteomes" id="UP001595979">
    <property type="component" value="Unassembled WGS sequence"/>
</dbReference>
<name>A0ABW1DK99_9DEIO</name>
<dbReference type="EMBL" id="JBHSOH010000015">
    <property type="protein sequence ID" value="MFC5849158.1"/>
    <property type="molecule type" value="Genomic_DNA"/>
</dbReference>
<accession>A0ABW1DK99</accession>
<evidence type="ECO:0000259" key="1">
    <source>
        <dbReference type="SMART" id="SM00943"/>
    </source>
</evidence>
<comment type="caution">
    <text evidence="2">The sequence shown here is derived from an EMBL/GenBank/DDBJ whole genome shotgun (WGS) entry which is preliminary data.</text>
</comment>
<evidence type="ECO:0000313" key="3">
    <source>
        <dbReference type="Proteomes" id="UP001595979"/>
    </source>
</evidence>
<proteinExistence type="predicted"/>
<evidence type="ECO:0000313" key="2">
    <source>
        <dbReference type="EMBL" id="MFC5849158.1"/>
    </source>
</evidence>
<sequence>MNLLAVAQNYLALGWNVLPIGDRKSPHHVLIQTGHWQRGPSGHKGPRWRDFQTERVTDELLQIWFAPQHRVPGLGAVTGEISNLVVLDFDGAPGRALHHTLGLSPNSLSGSGSPHLYFPWPGHRVGNKASSSYRVPPFPGLDVRGDGGLIVLPPSQLSNGTYRLLDHRPYDVTQLPEAVARWTGLVQEEAPVLPEWEASAVAATGVEELLATAMQRVREGGGRDNTGYWLACRLLEQGSSQEAWPIMAQYAERVPVHDTQGRHDPYTPADARRNLQSAARRSPARAVRTWVKPADRDPLEALRTCLPRLTAEERDRAARLVAGAYVRDGIEVVVQHLKALQLDSAAAAWVLERQAAQYSVPGMPALRRFVADHA</sequence>
<feature type="domain" description="DNA primase/polymerase bifunctional N-terminal" evidence="1">
    <location>
        <begin position="7"/>
        <end position="179"/>
    </location>
</feature>
<gene>
    <name evidence="2" type="ORF">ACFPQ6_12650</name>
</gene>